<sequence length="487" mass="53657">MYPRSVNGHAHQYKKTSMGSISSPGSTYSSLLSPATTTNSSLYTSVNNQTSNTVLANSSSFMDYLMSLDDVPLADPNLNAAIPNNSQVYHAGGIPPSFFNQVSNEGYFNTGSPTFSNSAPAYPMNSTVLSRNPSVSSDFGGSQFSYATTVPATPSTFSPAAFNSSRASSVSSSSTTSPPTPLISPRDSPAYASSRSLGAKEDKNKTKVQMKRTLTRRDTELIDPPTVPSNAPITVTCSKKSFSLPCSKVGVLQGNWPNRTSAPIPTGFMEEEVPVRIPLPNYVVDGGGYTLPKTEIIMFKPIPDKKQALHATPMVDCLSGWGLEDPDAVIEFQRYQMDSDSIIQLKIIWPSYPKLHWVAEIPAFSRFAGKSDRTPITRRELAYWIAVVYQNFTLACNIGSYMDETIQCRPDDRWRLAPGWYTFERMRLCSIRNTGGLWQAEIRVLTDLDYDRYNFRMPMRPYDALTEAHSPVSGASPSQKKKSPARR</sequence>
<organism evidence="2 3">
    <name type="scientific">Cyclocybe aegerita</name>
    <name type="common">Black poplar mushroom</name>
    <name type="synonym">Agrocybe aegerita</name>
    <dbReference type="NCBI Taxonomy" id="1973307"/>
    <lineage>
        <taxon>Eukaryota</taxon>
        <taxon>Fungi</taxon>
        <taxon>Dikarya</taxon>
        <taxon>Basidiomycota</taxon>
        <taxon>Agaricomycotina</taxon>
        <taxon>Agaricomycetes</taxon>
        <taxon>Agaricomycetidae</taxon>
        <taxon>Agaricales</taxon>
        <taxon>Agaricineae</taxon>
        <taxon>Bolbitiaceae</taxon>
        <taxon>Cyclocybe</taxon>
    </lineage>
</organism>
<evidence type="ECO:0000313" key="3">
    <source>
        <dbReference type="Proteomes" id="UP000467700"/>
    </source>
</evidence>
<keyword evidence="3" id="KW-1185">Reference proteome</keyword>
<dbReference type="OrthoDB" id="2607657at2759"/>
<feature type="compositionally biased region" description="Low complexity" evidence="1">
    <location>
        <begin position="164"/>
        <end position="177"/>
    </location>
</feature>
<dbReference type="Proteomes" id="UP000467700">
    <property type="component" value="Unassembled WGS sequence"/>
</dbReference>
<gene>
    <name evidence="2" type="ORF">AAE3_LOCUS8633</name>
</gene>
<evidence type="ECO:0000256" key="1">
    <source>
        <dbReference type="SAM" id="MobiDB-lite"/>
    </source>
</evidence>
<reference evidence="2 3" key="1">
    <citation type="submission" date="2020-01" db="EMBL/GenBank/DDBJ databases">
        <authorList>
            <person name="Gupta K D."/>
        </authorList>
    </citation>
    <scope>NUCLEOTIDE SEQUENCE [LARGE SCALE GENOMIC DNA]</scope>
</reference>
<feature type="region of interest" description="Disordered" evidence="1">
    <location>
        <begin position="467"/>
        <end position="487"/>
    </location>
</feature>
<feature type="region of interest" description="Disordered" evidence="1">
    <location>
        <begin position="162"/>
        <end position="211"/>
    </location>
</feature>
<comment type="caution">
    <text evidence="2">The sequence shown here is derived from an EMBL/GenBank/DDBJ whole genome shotgun (WGS) entry which is preliminary data.</text>
</comment>
<feature type="region of interest" description="Disordered" evidence="1">
    <location>
        <begin position="1"/>
        <end position="24"/>
    </location>
</feature>
<evidence type="ECO:0000313" key="2">
    <source>
        <dbReference type="EMBL" id="CAA7266421.1"/>
    </source>
</evidence>
<dbReference type="AlphaFoldDB" id="A0A8S0XVC2"/>
<name>A0A8S0XVC2_CYCAE</name>
<accession>A0A8S0XVC2</accession>
<dbReference type="EMBL" id="CACVBS010000054">
    <property type="protein sequence ID" value="CAA7266421.1"/>
    <property type="molecule type" value="Genomic_DNA"/>
</dbReference>
<protein>
    <submittedName>
        <fullName evidence="2">Uncharacterized protein</fullName>
    </submittedName>
</protein>
<proteinExistence type="predicted"/>